<proteinExistence type="predicted"/>
<keyword evidence="1" id="KW-0472">Membrane</keyword>
<name>A0A2X0J0J1_9ACTN</name>
<keyword evidence="1" id="KW-0812">Transmembrane</keyword>
<dbReference type="AlphaFoldDB" id="A0A2X0J0J1"/>
<keyword evidence="3" id="KW-1185">Reference proteome</keyword>
<dbReference type="Proteomes" id="UP000248889">
    <property type="component" value="Unassembled WGS sequence"/>
</dbReference>
<organism evidence="2 3">
    <name type="scientific">Streptacidiphilus pinicola</name>
    <dbReference type="NCBI Taxonomy" id="2219663"/>
    <lineage>
        <taxon>Bacteria</taxon>
        <taxon>Bacillati</taxon>
        <taxon>Actinomycetota</taxon>
        <taxon>Actinomycetes</taxon>
        <taxon>Kitasatosporales</taxon>
        <taxon>Streptomycetaceae</taxon>
        <taxon>Streptacidiphilus</taxon>
    </lineage>
</organism>
<comment type="caution">
    <text evidence="2">The sequence shown here is derived from an EMBL/GenBank/DDBJ whole genome shotgun (WGS) entry which is preliminary data.</text>
</comment>
<accession>A0A2X0J0J1</accession>
<evidence type="ECO:0000313" key="2">
    <source>
        <dbReference type="EMBL" id="RAG83716.1"/>
    </source>
</evidence>
<dbReference type="RefSeq" id="WP_111502956.1">
    <property type="nucleotide sequence ID" value="NZ_QKYN01000080.1"/>
</dbReference>
<evidence type="ECO:0000313" key="3">
    <source>
        <dbReference type="Proteomes" id="UP000248889"/>
    </source>
</evidence>
<gene>
    <name evidence="2" type="ORF">DN069_20685</name>
</gene>
<protein>
    <submittedName>
        <fullName evidence="2">Uncharacterized protein</fullName>
    </submittedName>
</protein>
<feature type="transmembrane region" description="Helical" evidence="1">
    <location>
        <begin position="41"/>
        <end position="61"/>
    </location>
</feature>
<evidence type="ECO:0000256" key="1">
    <source>
        <dbReference type="SAM" id="Phobius"/>
    </source>
</evidence>
<reference evidence="2 3" key="1">
    <citation type="submission" date="2018-06" db="EMBL/GenBank/DDBJ databases">
        <title>Streptacidiphilus pinicola sp. nov., isolated from pine grove soil.</title>
        <authorList>
            <person name="Roh S.G."/>
            <person name="Park S."/>
            <person name="Kim M.-K."/>
            <person name="Yun B.-R."/>
            <person name="Park J."/>
            <person name="Kim M.J."/>
            <person name="Kim Y.S."/>
            <person name="Kim S.B."/>
        </authorList>
    </citation>
    <scope>NUCLEOTIDE SEQUENCE [LARGE SCALE GENOMIC DNA]</scope>
    <source>
        <strain evidence="2 3">MMS16-CNU450</strain>
    </source>
</reference>
<dbReference type="OrthoDB" id="8438314at2"/>
<keyword evidence="1" id="KW-1133">Transmembrane helix</keyword>
<dbReference type="EMBL" id="QKYN01000080">
    <property type="protein sequence ID" value="RAG83716.1"/>
    <property type="molecule type" value="Genomic_DNA"/>
</dbReference>
<feature type="transmembrane region" description="Helical" evidence="1">
    <location>
        <begin position="12"/>
        <end position="29"/>
    </location>
</feature>
<sequence>MFGDSRVRRGTLLIAAAVGLLVGLCLWFARGLPDFRENLLLNMAPELVTTLVTLLVIQPVLTRLEEERVREHLRLDYPSFCDKVAQTGDIVCVLDTFSYLLSGATAMRFAEAARSAIRRGATVRILLLDPDSLAARQRSHELSADVRREVMRNLRELRHLEARLPQDQRERLQVRVYAAAPSIQLYRCGERMMVSFYPVDRLSGEGQQLEVRVTTPLGSFVSERFAELWSRSRTVNEVLTRQVQFVDPNGGEAGEVMWLEYIDDDGACFFSDSRLVLELARHRDRPVSVRLDGDAGQEHELALIADDEGDLLARLRAGFTEKYGVDAEVFVRLESGPRAMIETTSAATDE</sequence>